<dbReference type="RefSeq" id="WP_008908604.1">
    <property type="nucleotide sequence ID" value="NZ_CAKP01000067.1"/>
</dbReference>
<proteinExistence type="predicted"/>
<dbReference type="SUPFAM" id="SSF143243">
    <property type="entry name" value="Nqo5-like"/>
    <property type="match status" value="1"/>
</dbReference>
<dbReference type="Proteomes" id="UP000007652">
    <property type="component" value="Unassembled WGS sequence"/>
</dbReference>
<keyword evidence="3" id="KW-1185">Reference proteome</keyword>
<protein>
    <recommendedName>
        <fullName evidence="1">NADH:ubiquinone oxidoreductase 30kDa subunit domain-containing protein</fullName>
    </recommendedName>
</protein>
<dbReference type="InterPro" id="IPR001268">
    <property type="entry name" value="NADH_UbQ_OxRdtase_30kDa_su"/>
</dbReference>
<feature type="domain" description="NADH:ubiquinone oxidoreductase 30kDa subunit" evidence="1">
    <location>
        <begin position="7"/>
        <end position="108"/>
    </location>
</feature>
<dbReference type="eggNOG" id="ENOG5032XCI">
    <property type="taxonomic scope" value="Bacteria"/>
</dbReference>
<dbReference type="STRING" id="857293.CAAU_1250"/>
<dbReference type="Gene3D" id="3.30.460.80">
    <property type="entry name" value="NADH:ubiquinone oxidoreductase, 30kDa subunit"/>
    <property type="match status" value="1"/>
</dbReference>
<dbReference type="Pfam" id="PF00329">
    <property type="entry name" value="Complex1_30kDa"/>
    <property type="match status" value="1"/>
</dbReference>
<dbReference type="EMBL" id="CAKP01000067">
    <property type="protein sequence ID" value="CCJ33334.1"/>
    <property type="molecule type" value="Genomic_DNA"/>
</dbReference>
<reference evidence="2 3" key="1">
    <citation type="journal article" date="2011" name="J. Bacteriol.">
        <title>Draft genome sequence of Caloramator australicus strain RC3T, a thermoanaerobe from the Great Artesian Basin of Australia.</title>
        <authorList>
            <person name="Ogg C.D."/>
            <person name="Patel B.K.C."/>
        </authorList>
    </citation>
    <scope>NUCLEOTIDE SEQUENCE [LARGE SCALE GENOMIC DNA]</scope>
    <source>
        <strain evidence="2 3">RC3</strain>
    </source>
</reference>
<gene>
    <name evidence="2" type="ORF">CAAU_1250</name>
</gene>
<organism evidence="2 3">
    <name type="scientific">Caloramator australicus RC3</name>
    <dbReference type="NCBI Taxonomy" id="857293"/>
    <lineage>
        <taxon>Bacteria</taxon>
        <taxon>Bacillati</taxon>
        <taxon>Bacillota</taxon>
        <taxon>Clostridia</taxon>
        <taxon>Eubacteriales</taxon>
        <taxon>Clostridiaceae</taxon>
        <taxon>Caloramator</taxon>
    </lineage>
</organism>
<dbReference type="AlphaFoldDB" id="I7K718"/>
<evidence type="ECO:0000313" key="3">
    <source>
        <dbReference type="Proteomes" id="UP000007652"/>
    </source>
</evidence>
<sequence>MQNFKSIEIKKEEIVPIAEKMSGEGRRLVMIHGYVDKEGQKIVSYHYEVGDTIEAYTVKGEDVLPTISHIYDVSASWPEEELHELIGVNFEGLNMKGRLFLPDTMFEGKGQILVTPLNELVKKTQGIKE</sequence>
<comment type="caution">
    <text evidence="2">The sequence shown here is derived from an EMBL/GenBank/DDBJ whole genome shotgun (WGS) entry which is preliminary data.</text>
</comment>
<dbReference type="GO" id="GO:0008137">
    <property type="term" value="F:NADH dehydrogenase (ubiquinone) activity"/>
    <property type="evidence" value="ECO:0007669"/>
    <property type="project" value="InterPro"/>
</dbReference>
<evidence type="ECO:0000259" key="1">
    <source>
        <dbReference type="Pfam" id="PF00329"/>
    </source>
</evidence>
<dbReference type="InterPro" id="IPR037232">
    <property type="entry name" value="NADH_quin_OxRdtase_su_C/D-like"/>
</dbReference>
<name>I7K718_9CLOT</name>
<evidence type="ECO:0000313" key="2">
    <source>
        <dbReference type="EMBL" id="CCJ33334.1"/>
    </source>
</evidence>
<accession>I7K718</accession>